<feature type="region of interest" description="Disordered" evidence="2">
    <location>
        <begin position="929"/>
        <end position="966"/>
    </location>
</feature>
<feature type="region of interest" description="Disordered" evidence="2">
    <location>
        <begin position="641"/>
        <end position="660"/>
    </location>
</feature>
<evidence type="ECO:0000313" key="3">
    <source>
        <dbReference type="EMBL" id="KAF8894234.1"/>
    </source>
</evidence>
<evidence type="ECO:0000256" key="2">
    <source>
        <dbReference type="SAM" id="MobiDB-lite"/>
    </source>
</evidence>
<feature type="region of interest" description="Disordered" evidence="2">
    <location>
        <begin position="241"/>
        <end position="270"/>
    </location>
</feature>
<feature type="coiled-coil region" evidence="1">
    <location>
        <begin position="449"/>
        <end position="528"/>
    </location>
</feature>
<feature type="compositionally biased region" description="Basic and acidic residues" evidence="2">
    <location>
        <begin position="1"/>
        <end position="10"/>
    </location>
</feature>
<dbReference type="AlphaFoldDB" id="A0A9P5TKS5"/>
<feature type="region of interest" description="Disordered" evidence="2">
    <location>
        <begin position="80"/>
        <end position="119"/>
    </location>
</feature>
<dbReference type="EMBL" id="JADNYJ010000065">
    <property type="protein sequence ID" value="KAF8894234.1"/>
    <property type="molecule type" value="Genomic_DNA"/>
</dbReference>
<feature type="compositionally biased region" description="Polar residues" evidence="2">
    <location>
        <begin position="15"/>
        <end position="25"/>
    </location>
</feature>
<accession>A0A9P5TKS5</accession>
<keyword evidence="4" id="KW-1185">Reference proteome</keyword>
<feature type="region of interest" description="Disordered" evidence="2">
    <location>
        <begin position="885"/>
        <end position="904"/>
    </location>
</feature>
<feature type="coiled-coil region" evidence="1">
    <location>
        <begin position="298"/>
        <end position="353"/>
    </location>
</feature>
<reference evidence="3" key="1">
    <citation type="submission" date="2020-11" db="EMBL/GenBank/DDBJ databases">
        <authorList>
            <consortium name="DOE Joint Genome Institute"/>
            <person name="Ahrendt S."/>
            <person name="Riley R."/>
            <person name="Andreopoulos W."/>
            <person name="LaButti K."/>
            <person name="Pangilinan J."/>
            <person name="Ruiz-duenas F.J."/>
            <person name="Barrasa J.M."/>
            <person name="Sanchez-Garcia M."/>
            <person name="Camarero S."/>
            <person name="Miyauchi S."/>
            <person name="Serrano A."/>
            <person name="Linde D."/>
            <person name="Babiker R."/>
            <person name="Drula E."/>
            <person name="Ayuso-Fernandez I."/>
            <person name="Pacheco R."/>
            <person name="Padilla G."/>
            <person name="Ferreira P."/>
            <person name="Barriuso J."/>
            <person name="Kellner H."/>
            <person name="Castanera R."/>
            <person name="Alfaro M."/>
            <person name="Ramirez L."/>
            <person name="Pisabarro A.G."/>
            <person name="Kuo A."/>
            <person name="Tritt A."/>
            <person name="Lipzen A."/>
            <person name="He G."/>
            <person name="Yan M."/>
            <person name="Ng V."/>
            <person name="Cullen D."/>
            <person name="Martin F."/>
            <person name="Rosso M.-N."/>
            <person name="Henrissat B."/>
            <person name="Hibbett D."/>
            <person name="Martinez A.T."/>
            <person name="Grigoriev I.V."/>
        </authorList>
    </citation>
    <scope>NUCLEOTIDE SEQUENCE</scope>
    <source>
        <strain evidence="3">AH 44721</strain>
    </source>
</reference>
<organism evidence="3 4">
    <name type="scientific">Gymnopilus junonius</name>
    <name type="common">Spectacular rustgill mushroom</name>
    <name type="synonym">Gymnopilus spectabilis subsp. junonius</name>
    <dbReference type="NCBI Taxonomy" id="109634"/>
    <lineage>
        <taxon>Eukaryota</taxon>
        <taxon>Fungi</taxon>
        <taxon>Dikarya</taxon>
        <taxon>Basidiomycota</taxon>
        <taxon>Agaricomycotina</taxon>
        <taxon>Agaricomycetes</taxon>
        <taxon>Agaricomycetidae</taxon>
        <taxon>Agaricales</taxon>
        <taxon>Agaricineae</taxon>
        <taxon>Hymenogastraceae</taxon>
        <taxon>Gymnopilus</taxon>
    </lineage>
</organism>
<sequence length="1244" mass="137630">MNFFRDEPRPRLSLPTINPNHQQSRPPLENKHLNVNQDQPNPRLLLFSSQNAPRFSLSGLKSNTPRLSTPVQLRVQYHPSQAMQDEERENSASSPLMRPPASPERAYTQSNRRISPPPASKRLSLLQFSQAKHGITQTTPSLLPRSSPSEVEFDALSTLASEHRRLYSEKEKFSLICKQSTQELEDCRARLASSARDLKALIPKESVVAKETELSSVKSSLSEIRNELTHVKEEHATVLEERNELKGKRSFEKDTGRRKGQNSDVDEQKLAKNGLAAVQPLLDDQNTLARAGETKVILKELQEDLASSHQVNDLLRDKLHVSGSQLIDAHGRIRELEEEKHGALKDLLSAREEEKRQFELLIAVEGKVAVLSDRLSERERETFDILADAAVLDADLKAARASKIETLKSAQEVQVPELQALRVVKEEHLSKLLALQDIINAREKEVIHLKGEVKALNESKAELRALLAESKKELAQKSTELQERNPNEELMAKVRDLETKKEALASSLKEVEQRHAALQKTSRDQEAAFRVNTQAVEKSNAELSSSNVMLSKTLEKTQASLATALVASGKCQALEDEIAQLNGRLNVQSVSLFQSKEEASTLKERVNSLTSQLRLAQDASEEAVHLRERVNALSLQLKTSQSALTKSEADNESLAKAQEKRASAAEATATFLQSQLVDTNQSLADMKANVSELTCELSAMKEASVIFETENETMAHVQKESEEAVRKFEKFVAELKRENERLRNETDAEKELVKRLLDDSRRIHEEDVVRKDNELRRRQHVVDSLKAKVAELQGTIARMIKEKDTELQVVPAATTSSNSKPIVGLKPWMPSSSPRMEIDATIEEQENTHQKSASVASVKITIPPATRKAPPVNLLLADPRLSQLRAADSDDDDDKPLSELSRLSELEDGSENLIKDEVGFPSWRAVSKRRVGTNPATKPLNGQEHNTSDTQLGSLGCGPERDQEGDNEELVQTPAGLVPKSNVFAVPQGARIQQSPTEIQIIGANGTVLHSVPYTDSKTANVLQRPTSTATSRRELQSGYIAYTYWDYTGSSPISFFGTNWIVPPTPSSWDGQLLYLWNGLVPNDFSAILQPVLQYGASPAGGGEYYSIASWWLIGDYVYYTDVTQVQPGTFLQGHINLTGTSDSGGATLYSYTSTFVGYPNSTISASTIGVLNWAYEALEIYTTESTSDLPAGNSVFSTIDITFQNGQNPSSIPWTAVSDPTDGITMTVLSTSGTIGSLLLTY</sequence>
<proteinExistence type="predicted"/>
<gene>
    <name evidence="3" type="ORF">CPB84DRAFT_1848568</name>
</gene>
<comment type="caution">
    <text evidence="3">The sequence shown here is derived from an EMBL/GenBank/DDBJ whole genome shotgun (WGS) entry which is preliminary data.</text>
</comment>
<keyword evidence="1" id="KW-0175">Coiled coil</keyword>
<feature type="coiled-coil region" evidence="1">
    <location>
        <begin position="214"/>
        <end position="241"/>
    </location>
</feature>
<feature type="compositionally biased region" description="Polar residues" evidence="2">
    <location>
        <begin position="943"/>
        <end position="953"/>
    </location>
</feature>
<feature type="coiled-coil region" evidence="1">
    <location>
        <begin position="676"/>
        <end position="802"/>
    </location>
</feature>
<dbReference type="OrthoDB" id="3246510at2759"/>
<dbReference type="Proteomes" id="UP000724874">
    <property type="component" value="Unassembled WGS sequence"/>
</dbReference>
<evidence type="ECO:0000256" key="1">
    <source>
        <dbReference type="SAM" id="Coils"/>
    </source>
</evidence>
<feature type="region of interest" description="Disordered" evidence="2">
    <location>
        <begin position="1"/>
        <end position="43"/>
    </location>
</feature>
<feature type="coiled-coil region" evidence="1">
    <location>
        <begin position="599"/>
        <end position="636"/>
    </location>
</feature>
<evidence type="ECO:0000313" key="4">
    <source>
        <dbReference type="Proteomes" id="UP000724874"/>
    </source>
</evidence>
<feature type="compositionally biased region" description="Basic and acidic residues" evidence="2">
    <location>
        <begin position="241"/>
        <end position="257"/>
    </location>
</feature>
<protein>
    <submittedName>
        <fullName evidence="3">Uncharacterized protein</fullName>
    </submittedName>
</protein>
<name>A0A9P5TKS5_GYMJU</name>